<feature type="chain" id="PRO_5043627926" evidence="7">
    <location>
        <begin position="18"/>
        <end position="128"/>
    </location>
</feature>
<dbReference type="GO" id="GO:0045087">
    <property type="term" value="P:innate immune response"/>
    <property type="evidence" value="ECO:0007669"/>
    <property type="project" value="UniProtKB-KW"/>
</dbReference>
<gene>
    <name evidence="8" type="ORF">DMAD_09323</name>
</gene>
<keyword evidence="3" id="KW-0964">Secreted</keyword>
<dbReference type="EMBL" id="AP029263">
    <property type="protein sequence ID" value="BFF90894.1"/>
    <property type="molecule type" value="Genomic_DNA"/>
</dbReference>
<proteinExistence type="inferred from homology"/>
<accession>A0AAU9F0G3</accession>
<dbReference type="AlphaFoldDB" id="A0AAU9F0G3"/>
<evidence type="ECO:0000313" key="8">
    <source>
        <dbReference type="EMBL" id="BFF90894.1"/>
    </source>
</evidence>
<feature type="signal peptide" evidence="7">
    <location>
        <begin position="1"/>
        <end position="17"/>
    </location>
</feature>
<dbReference type="Proteomes" id="UP001500889">
    <property type="component" value="Chromosome O"/>
</dbReference>
<sequence>MRVPLFLIVCLVCSAKAQQHDARYEAEKIKLLEIYNNPAVDAATRERNIPTLIDFYTHHLDRIQLNDEDRRQFDEFIGKYTESNSKLVDGVPAQGGSLGSLLSTVFGNLIAKLIFRLITQDTTTPKSI</sequence>
<evidence type="ECO:0000256" key="3">
    <source>
        <dbReference type="ARBA" id="ARBA00022525"/>
    </source>
</evidence>
<keyword evidence="9" id="KW-1185">Reference proteome</keyword>
<evidence type="ECO:0000256" key="7">
    <source>
        <dbReference type="SAM" id="SignalP"/>
    </source>
</evidence>
<evidence type="ECO:0000313" key="9">
    <source>
        <dbReference type="Proteomes" id="UP001500889"/>
    </source>
</evidence>
<organism evidence="8 9">
    <name type="scientific">Drosophila madeirensis</name>
    <name type="common">Fruit fly</name>
    <dbReference type="NCBI Taxonomy" id="30013"/>
    <lineage>
        <taxon>Eukaryota</taxon>
        <taxon>Metazoa</taxon>
        <taxon>Ecdysozoa</taxon>
        <taxon>Arthropoda</taxon>
        <taxon>Hexapoda</taxon>
        <taxon>Insecta</taxon>
        <taxon>Pterygota</taxon>
        <taxon>Neoptera</taxon>
        <taxon>Endopterygota</taxon>
        <taxon>Diptera</taxon>
        <taxon>Brachycera</taxon>
        <taxon>Muscomorpha</taxon>
        <taxon>Ephydroidea</taxon>
        <taxon>Drosophilidae</taxon>
        <taxon>Drosophila</taxon>
        <taxon>Sophophora</taxon>
    </lineage>
</organism>
<dbReference type="InterPro" id="IPR010825">
    <property type="entry name" value="Turandot"/>
</dbReference>
<dbReference type="GO" id="GO:0009617">
    <property type="term" value="P:response to bacterium"/>
    <property type="evidence" value="ECO:0007669"/>
    <property type="project" value="UniProtKB-ARBA"/>
</dbReference>
<dbReference type="Pfam" id="PF07240">
    <property type="entry name" value="Turandot"/>
    <property type="match status" value="1"/>
</dbReference>
<evidence type="ECO:0000256" key="2">
    <source>
        <dbReference type="ARBA" id="ARBA00010249"/>
    </source>
</evidence>
<protein>
    <submittedName>
        <fullName evidence="8">Protein Turandot X</fullName>
    </submittedName>
</protein>
<evidence type="ECO:0000256" key="6">
    <source>
        <dbReference type="ARBA" id="ARBA00022859"/>
    </source>
</evidence>
<keyword evidence="5 7" id="KW-0732">Signal</keyword>
<comment type="similarity">
    <text evidence="2">Belongs to the Turandot family.</text>
</comment>
<evidence type="ECO:0000256" key="5">
    <source>
        <dbReference type="ARBA" id="ARBA00022729"/>
    </source>
</evidence>
<name>A0AAU9F0G3_DROMD</name>
<dbReference type="GO" id="GO:0034605">
    <property type="term" value="P:cellular response to heat"/>
    <property type="evidence" value="ECO:0007669"/>
    <property type="project" value="UniProtKB-ARBA"/>
</dbReference>
<reference evidence="8 9" key="1">
    <citation type="submission" date="2024-02" db="EMBL/GenBank/DDBJ databases">
        <title>A chromosome-level genome assembly of Drosophila madeirensis, a fruit fly species endemic to Madeira island.</title>
        <authorList>
            <person name="Tomihara K."/>
            <person name="Llopart A."/>
            <person name="Yamamoto D."/>
        </authorList>
    </citation>
    <scope>NUCLEOTIDE SEQUENCE [LARGE SCALE GENOMIC DNA]</scope>
    <source>
        <strain evidence="8 9">RF1</strain>
    </source>
</reference>
<comment type="subcellular location">
    <subcellularLocation>
        <location evidence="1">Secreted</location>
    </subcellularLocation>
</comment>
<keyword evidence="6" id="KW-0391">Immunity</keyword>
<evidence type="ECO:0000256" key="1">
    <source>
        <dbReference type="ARBA" id="ARBA00004613"/>
    </source>
</evidence>
<keyword evidence="4" id="KW-0399">Innate immunity</keyword>
<dbReference type="GO" id="GO:0005615">
    <property type="term" value="C:extracellular space"/>
    <property type="evidence" value="ECO:0007669"/>
    <property type="project" value="UniProtKB-ARBA"/>
</dbReference>
<evidence type="ECO:0000256" key="4">
    <source>
        <dbReference type="ARBA" id="ARBA00022588"/>
    </source>
</evidence>